<evidence type="ECO:0000256" key="5">
    <source>
        <dbReference type="ARBA" id="ARBA00022792"/>
    </source>
</evidence>
<dbReference type="EMBL" id="JALJOR010000004">
    <property type="protein sequence ID" value="KAK9817823.1"/>
    <property type="molecule type" value="Genomic_DNA"/>
</dbReference>
<protein>
    <recommendedName>
        <fullName evidence="3">NADH:ubiquinone reductase (non-electrogenic)</fullName>
        <ecNumber evidence="3">1.6.5.9</ecNumber>
    </recommendedName>
</protein>
<dbReference type="PANTHER" id="PTHR43706:SF13">
    <property type="entry name" value="NADH DEHYDROGENASE-RELATED"/>
    <property type="match status" value="1"/>
</dbReference>
<proteinExistence type="inferred from homology"/>
<comment type="similarity">
    <text evidence="2">Belongs to the NADH dehydrogenase family.</text>
</comment>
<keyword evidence="5" id="KW-0472">Membrane</keyword>
<keyword evidence="7" id="KW-0560">Oxidoreductase</keyword>
<evidence type="ECO:0000256" key="11">
    <source>
        <dbReference type="SAM" id="MobiDB-lite"/>
    </source>
</evidence>
<comment type="catalytic activity">
    <reaction evidence="9">
        <text>a quinone + NADH + H(+) = a quinol + NAD(+)</text>
        <dbReference type="Rhea" id="RHEA:46160"/>
        <dbReference type="ChEBI" id="CHEBI:15378"/>
        <dbReference type="ChEBI" id="CHEBI:24646"/>
        <dbReference type="ChEBI" id="CHEBI:57540"/>
        <dbReference type="ChEBI" id="CHEBI:57945"/>
        <dbReference type="ChEBI" id="CHEBI:132124"/>
        <dbReference type="EC" id="1.6.5.9"/>
    </reaction>
</comment>
<comment type="subcellular location">
    <subcellularLocation>
        <location evidence="1">Mitochondrion inner membrane</location>
        <topology evidence="1">Peripheral membrane protein</topology>
    </subcellularLocation>
</comment>
<evidence type="ECO:0000313" key="14">
    <source>
        <dbReference type="EMBL" id="KAK9817823.1"/>
    </source>
</evidence>
<evidence type="ECO:0000256" key="10">
    <source>
        <dbReference type="ARBA" id="ARBA00049010"/>
    </source>
</evidence>
<dbReference type="Pfam" id="PF22366">
    <property type="entry name" value="NDH2_C"/>
    <property type="match status" value="1"/>
</dbReference>
<comment type="catalytic activity">
    <reaction evidence="10">
        <text>a ubiquinone + NADH + H(+) = a ubiquinol + NAD(+)</text>
        <dbReference type="Rhea" id="RHEA:23152"/>
        <dbReference type="Rhea" id="RHEA-COMP:9565"/>
        <dbReference type="Rhea" id="RHEA-COMP:9566"/>
        <dbReference type="ChEBI" id="CHEBI:15378"/>
        <dbReference type="ChEBI" id="CHEBI:16389"/>
        <dbReference type="ChEBI" id="CHEBI:17976"/>
        <dbReference type="ChEBI" id="CHEBI:57540"/>
        <dbReference type="ChEBI" id="CHEBI:57945"/>
    </reaction>
</comment>
<dbReference type="Proteomes" id="UP001489004">
    <property type="component" value="Unassembled WGS sequence"/>
</dbReference>
<keyword evidence="15" id="KW-1185">Reference proteome</keyword>
<keyword evidence="5" id="KW-0496">Mitochondrion</keyword>
<sequence>MDVTVISPRNHMVFTPLLTSTCVGTVEPRSVAIPIINIQRGLRQPQNVYYCSECIEVHPQDKLLRCRDEDGVEFAVGYDVLAIATGSQGSTFGISGVKEYTHPLRNVADAESIRNSLIANWSKANTPGRDQVDRLRLLHVVVVGGGPTGVEFAGEISDFMNTDLRRIDPERARDMRVTLVEAQELLGSFDTRLREYAARKLHKQGVHLIKGAVKQVEPAQLTLADGQRLPYGLCVWSTGVGPTEFTTALPFARTPRGRVAVNDCLEVLARPDPAANLPPLGPSTPGEAASSPEAEPKDGRLDALVPVPGVYALGDCCANVKNPLPALAQVAEQQGHYLAKRLNQHYAYVRNGTNQPIDVPEAPDVPFVYHHLGSMATVGDRGAVVALGSPEGGRPMSLTGIWGLIAWRSAYLTRLATLRNRIYVALNWTTTLLFGRDVSRW</sequence>
<dbReference type="Gene3D" id="3.50.50.100">
    <property type="match status" value="1"/>
</dbReference>
<evidence type="ECO:0000256" key="3">
    <source>
        <dbReference type="ARBA" id="ARBA00012637"/>
    </source>
</evidence>
<dbReference type="Pfam" id="PF07992">
    <property type="entry name" value="Pyr_redox_2"/>
    <property type="match status" value="1"/>
</dbReference>
<name>A0AAW1QAD3_9CHLO</name>
<organism evidence="14 15">
    <name type="scientific">[Myrmecia] bisecta</name>
    <dbReference type="NCBI Taxonomy" id="41462"/>
    <lineage>
        <taxon>Eukaryota</taxon>
        <taxon>Viridiplantae</taxon>
        <taxon>Chlorophyta</taxon>
        <taxon>core chlorophytes</taxon>
        <taxon>Trebouxiophyceae</taxon>
        <taxon>Trebouxiales</taxon>
        <taxon>Trebouxiaceae</taxon>
        <taxon>Myrmecia</taxon>
    </lineage>
</organism>
<dbReference type="PRINTS" id="PR00368">
    <property type="entry name" value="FADPNR"/>
</dbReference>
<evidence type="ECO:0000256" key="7">
    <source>
        <dbReference type="ARBA" id="ARBA00023002"/>
    </source>
</evidence>
<gene>
    <name evidence="14" type="ORF">WJX72_002730</name>
</gene>
<dbReference type="GO" id="GO:0005743">
    <property type="term" value="C:mitochondrial inner membrane"/>
    <property type="evidence" value="ECO:0007669"/>
    <property type="project" value="UniProtKB-SubCell"/>
</dbReference>
<feature type="domain" description="External alternative NADH-ubiquinone oxidoreductase-like C-terminal" evidence="13">
    <location>
        <begin position="371"/>
        <end position="437"/>
    </location>
</feature>
<evidence type="ECO:0000313" key="15">
    <source>
        <dbReference type="Proteomes" id="UP001489004"/>
    </source>
</evidence>
<dbReference type="PANTHER" id="PTHR43706">
    <property type="entry name" value="NADH DEHYDROGENASE"/>
    <property type="match status" value="1"/>
</dbReference>
<dbReference type="InterPro" id="IPR054585">
    <property type="entry name" value="NDH2-like_C"/>
</dbReference>
<keyword evidence="4" id="KW-0285">Flavoprotein</keyword>
<evidence type="ECO:0000256" key="6">
    <source>
        <dbReference type="ARBA" id="ARBA00022827"/>
    </source>
</evidence>
<dbReference type="AlphaFoldDB" id="A0AAW1QAD3"/>
<keyword evidence="6" id="KW-0274">FAD</keyword>
<dbReference type="EC" id="1.6.5.9" evidence="3"/>
<keyword evidence="8" id="KW-0520">NAD</keyword>
<dbReference type="SUPFAM" id="SSF51905">
    <property type="entry name" value="FAD/NAD(P)-binding domain"/>
    <property type="match status" value="2"/>
</dbReference>
<reference evidence="14 15" key="1">
    <citation type="journal article" date="2024" name="Nat. Commun.">
        <title>Phylogenomics reveals the evolutionary origins of lichenization in chlorophyte algae.</title>
        <authorList>
            <person name="Puginier C."/>
            <person name="Libourel C."/>
            <person name="Otte J."/>
            <person name="Skaloud P."/>
            <person name="Haon M."/>
            <person name="Grisel S."/>
            <person name="Petersen M."/>
            <person name="Berrin J.G."/>
            <person name="Delaux P.M."/>
            <person name="Dal Grande F."/>
            <person name="Keller J."/>
        </authorList>
    </citation>
    <scope>NUCLEOTIDE SEQUENCE [LARGE SCALE GENOMIC DNA]</scope>
    <source>
        <strain evidence="14 15">SAG 2043</strain>
    </source>
</reference>
<evidence type="ECO:0000256" key="2">
    <source>
        <dbReference type="ARBA" id="ARBA00005272"/>
    </source>
</evidence>
<evidence type="ECO:0000259" key="12">
    <source>
        <dbReference type="Pfam" id="PF07992"/>
    </source>
</evidence>
<feature type="region of interest" description="Disordered" evidence="11">
    <location>
        <begin position="272"/>
        <end position="301"/>
    </location>
</feature>
<dbReference type="GO" id="GO:0050136">
    <property type="term" value="F:NADH dehydrogenase (quinone) (non-electrogenic) activity"/>
    <property type="evidence" value="ECO:0007669"/>
    <property type="project" value="UniProtKB-EC"/>
</dbReference>
<feature type="domain" description="FAD/NAD(P)-binding" evidence="12">
    <location>
        <begin position="2"/>
        <end position="267"/>
    </location>
</feature>
<evidence type="ECO:0000259" key="13">
    <source>
        <dbReference type="Pfam" id="PF22366"/>
    </source>
</evidence>
<evidence type="ECO:0000256" key="9">
    <source>
        <dbReference type="ARBA" id="ARBA00047599"/>
    </source>
</evidence>
<evidence type="ECO:0000256" key="1">
    <source>
        <dbReference type="ARBA" id="ARBA00004637"/>
    </source>
</evidence>
<dbReference type="InterPro" id="IPR036188">
    <property type="entry name" value="FAD/NAD-bd_sf"/>
</dbReference>
<evidence type="ECO:0000256" key="4">
    <source>
        <dbReference type="ARBA" id="ARBA00022630"/>
    </source>
</evidence>
<dbReference type="InterPro" id="IPR023753">
    <property type="entry name" value="FAD/NAD-binding_dom"/>
</dbReference>
<evidence type="ECO:0000256" key="8">
    <source>
        <dbReference type="ARBA" id="ARBA00023027"/>
    </source>
</evidence>
<keyword evidence="5" id="KW-0999">Mitochondrion inner membrane</keyword>
<accession>A0AAW1QAD3</accession>
<comment type="caution">
    <text evidence="14">The sequence shown here is derived from an EMBL/GenBank/DDBJ whole genome shotgun (WGS) entry which is preliminary data.</text>
</comment>
<dbReference type="InterPro" id="IPR045024">
    <property type="entry name" value="NDH-2"/>
</dbReference>